<dbReference type="Proteomes" id="UP001459277">
    <property type="component" value="Unassembled WGS sequence"/>
</dbReference>
<comment type="caution">
    <text evidence="1">The sequence shown here is derived from an EMBL/GenBank/DDBJ whole genome shotgun (WGS) entry which is preliminary data.</text>
</comment>
<dbReference type="AlphaFoldDB" id="A0AAW2E2T5"/>
<evidence type="ECO:0008006" key="3">
    <source>
        <dbReference type="Google" id="ProtNLM"/>
    </source>
</evidence>
<keyword evidence="2" id="KW-1185">Reference proteome</keyword>
<reference evidence="1 2" key="1">
    <citation type="submission" date="2024-01" db="EMBL/GenBank/DDBJ databases">
        <title>A telomere-to-telomere, gap-free genome of sweet tea (Lithocarpus litseifolius).</title>
        <authorList>
            <person name="Zhou J."/>
        </authorList>
    </citation>
    <scope>NUCLEOTIDE SEQUENCE [LARGE SCALE GENOMIC DNA]</scope>
    <source>
        <strain evidence="1">Zhou-2022a</strain>
        <tissue evidence="1">Leaf</tissue>
    </source>
</reference>
<organism evidence="1 2">
    <name type="scientific">Lithocarpus litseifolius</name>
    <dbReference type="NCBI Taxonomy" id="425828"/>
    <lineage>
        <taxon>Eukaryota</taxon>
        <taxon>Viridiplantae</taxon>
        <taxon>Streptophyta</taxon>
        <taxon>Embryophyta</taxon>
        <taxon>Tracheophyta</taxon>
        <taxon>Spermatophyta</taxon>
        <taxon>Magnoliopsida</taxon>
        <taxon>eudicotyledons</taxon>
        <taxon>Gunneridae</taxon>
        <taxon>Pentapetalae</taxon>
        <taxon>rosids</taxon>
        <taxon>fabids</taxon>
        <taxon>Fagales</taxon>
        <taxon>Fagaceae</taxon>
        <taxon>Lithocarpus</taxon>
    </lineage>
</organism>
<accession>A0AAW2E2T5</accession>
<evidence type="ECO:0000313" key="1">
    <source>
        <dbReference type="EMBL" id="KAL0016093.1"/>
    </source>
</evidence>
<proteinExistence type="predicted"/>
<evidence type="ECO:0000313" key="2">
    <source>
        <dbReference type="Proteomes" id="UP001459277"/>
    </source>
</evidence>
<gene>
    <name evidence="1" type="ORF">SO802_003162</name>
</gene>
<protein>
    <recommendedName>
        <fullName evidence="3">RNase H type-1 domain-containing protein</fullName>
    </recommendedName>
</protein>
<dbReference type="EMBL" id="JAZDWU010000001">
    <property type="protein sequence ID" value="KAL0016093.1"/>
    <property type="molecule type" value="Genomic_DNA"/>
</dbReference>
<sequence>MAQLPQVQVKHCFQEINRRVDALARLGSEQNSDFHFFNCPPMDILDLFNFDANRLYLE</sequence>
<name>A0AAW2E2T5_9ROSI</name>